<feature type="domain" description="Glycosyl transferase CAP10" evidence="1">
    <location>
        <begin position="173"/>
        <end position="453"/>
    </location>
</feature>
<dbReference type="GeneID" id="65103312"/>
<dbReference type="SMART" id="SM00672">
    <property type="entry name" value="CAP10"/>
    <property type="match status" value="1"/>
</dbReference>
<sequence>MIMNDRFPYFEPLMFRAGSYDQFLDRLSDLPVCKKSGEKHLFEYKIWKKYENRPVKSVENTFKYLFYKFKKGIFVQIRNNELVTFLPFSNEDYVNEWSCKIKTDPKKYKSVKQLVDKVHALKNYKPVFKLKPVERWMMNDPLVRYDTPKTVGLGHHVDTIKHMLEKLCELKTDVPDIDFFLNQRDFPLLKEDSTEPYQHIFSTSRQPLLSHDYSSYCPVLSMVTANQYADVPIPTYDCWIRAWSDEKGETKEISYVEPIKINLDWNSKLSKAVFRGSSTGAGVTVETNQRLKVCLKLAKERPDLIDAGITKWNLRPRKHKSSKYLETIEINDYSLADFISPQEQADRYKYVLCLEGHVAAFRISREMTYGCTLLLTETPYKMWFVPYLKPWVHYVPVAYDCSDLIDRIEWCKTHDDECKKIAETALQFVKEELTVDKTLDYLKYVLTKLSVDYVYPVNIIKEQNRLIEEKFAEIVFTEGKFPYDVPDMYRTAGYLDGTRLIFNGCPVMKKKKSLKCTNFLEETLYVFNNVECVERKYYDPVLTRYEAYLGLYAFNKCCSKIPNFTYVYGISPVNPDAVYLEYVEAPSLKEWLNGPEFTITELIILLCQISCALKEAEMTAGIRHFDLTPETVKVKKLESPVELHYHDGRGKIISIKVQNLALIDSYYRASAVIYCEETDAPFIFRRCDFEEKSYSDSDLIGLIAEIPYLKDIVSFKYKSFGSHWSYRYKSSLDPVKLALKYKLNDRIKYSGEPYKSLSEYGPLPRYVYYLAEKGRHDSAIKTALQRIIKNPPPRSDNAFMQAFVKNILDVRFAWTARFGLNHKKVYEFLNKQPPAITGFPQLVWPSISDLGEEVIGFPKYVSLTESKPPIIDYFEPVVSYDVSGPTCEFIDILYRCCVKNLLIGEVKRELIKADPYTLHYVFANYAVNHVLKNNS</sequence>
<dbReference type="EMBL" id="MN803438">
    <property type="protein sequence ID" value="QHR78438.1"/>
    <property type="molecule type" value="Genomic_DNA"/>
</dbReference>
<keyword evidence="3" id="KW-1185">Reference proteome</keyword>
<dbReference type="InterPro" id="IPR006598">
    <property type="entry name" value="CAP10"/>
</dbReference>
<evidence type="ECO:0000313" key="2">
    <source>
        <dbReference type="EMBL" id="QHR78438.1"/>
    </source>
</evidence>
<dbReference type="SUPFAM" id="SSF56112">
    <property type="entry name" value="Protein kinase-like (PK-like)"/>
    <property type="match status" value="1"/>
</dbReference>
<dbReference type="InterPro" id="IPR051091">
    <property type="entry name" value="O-Glucosyltr/Glycosyltrsf_90"/>
</dbReference>
<proteinExistence type="predicted"/>
<dbReference type="Pfam" id="PF05686">
    <property type="entry name" value="Glyco_transf_90"/>
    <property type="match status" value="1"/>
</dbReference>
<evidence type="ECO:0000313" key="3">
    <source>
        <dbReference type="Proteomes" id="UP000678193"/>
    </source>
</evidence>
<reference evidence="2" key="1">
    <citation type="journal article" date="2020" name="Arch. Virol.">
        <title>Complete genome sequence and analysis of a novel lymphocystivirus detected in whitemouth croaker (Micropogonias furnieri): lymphocystis disease virus 4.</title>
        <authorList>
            <person name="Doszpoly A."/>
            <person name="Kajan G.L."/>
            <person name="Puentes R."/>
            <person name="Perretta A."/>
        </authorList>
    </citation>
    <scope>NUCLEOTIDE SEQUENCE</scope>
    <source>
        <strain evidence="2">LCDV-WC</strain>
    </source>
</reference>
<organism evidence="2 3">
    <name type="scientific">Lymphocystis disease virus 4</name>
    <dbReference type="NCBI Taxonomy" id="2704413"/>
    <lineage>
        <taxon>Viruses</taxon>
        <taxon>Varidnaviria</taxon>
        <taxon>Bamfordvirae</taxon>
        <taxon>Nucleocytoviricota</taxon>
        <taxon>Megaviricetes</taxon>
        <taxon>Pimascovirales</taxon>
        <taxon>Pimascovirales incertae sedis</taxon>
        <taxon>Iridoviridae</taxon>
        <taxon>Alphairidovirinae</taxon>
        <taxon>Lymphocystivirus</taxon>
        <taxon>Lymphocystivirus micropogonias1</taxon>
    </lineage>
</organism>
<dbReference type="PANTHER" id="PTHR12203:SF119">
    <property type="entry name" value="GLYCOSYL TRANSFERASE CAP10 DOMAIN-CONTAINING PROTEIN"/>
    <property type="match status" value="1"/>
</dbReference>
<dbReference type="PANTHER" id="PTHR12203">
    <property type="entry name" value="KDEL LYS-ASP-GLU-LEU CONTAINING - RELATED"/>
    <property type="match status" value="1"/>
</dbReference>
<dbReference type="RefSeq" id="YP_010087979.1">
    <property type="nucleotide sequence ID" value="NC_055603.1"/>
</dbReference>
<dbReference type="InterPro" id="IPR011009">
    <property type="entry name" value="Kinase-like_dom_sf"/>
</dbReference>
<accession>A0A6B9XMT6</accession>
<dbReference type="KEGG" id="vg:65103312"/>
<dbReference type="Proteomes" id="UP000678193">
    <property type="component" value="Segment"/>
</dbReference>
<protein>
    <submittedName>
        <fullName evidence="2">Putative lipopolysaccharide-modifying enzyme protein</fullName>
    </submittedName>
</protein>
<name>A0A6B9XMT6_9VIRU</name>
<evidence type="ECO:0000259" key="1">
    <source>
        <dbReference type="SMART" id="SM00672"/>
    </source>
</evidence>